<keyword evidence="3" id="KW-1185">Reference proteome</keyword>
<gene>
    <name evidence="2" type="ORF">H0A61_02129</name>
</gene>
<dbReference type="Proteomes" id="UP000662904">
    <property type="component" value="Chromosome"/>
</dbReference>
<reference evidence="2" key="1">
    <citation type="submission" date="2020-07" db="EMBL/GenBank/DDBJ databases">
        <title>Koleobacter methoxysyntrophicus gen. nov., sp. nov., a novel anaerobic bacterium isolated from deep subsurface oil field and proposal of Koleobacterales ord. nov. in the phylum Firmicutes.</title>
        <authorList>
            <person name="Sakamoto S."/>
            <person name="Tamaki H."/>
        </authorList>
    </citation>
    <scope>NUCLEOTIDE SEQUENCE</scope>
    <source>
        <strain evidence="2">NRmbB1</strain>
    </source>
</reference>
<sequence length="82" mass="9104">MIKTSDLRLREIINISDGKKLGLIKDLELNLEEGKIEAIVVPGPGKFLGLFGKDNDYVIPWENIKKIGVDVILVDLNGTQTK</sequence>
<dbReference type="InterPro" id="IPR027275">
    <property type="entry name" value="PRC-brl_dom"/>
</dbReference>
<protein>
    <recommendedName>
        <fullName evidence="1">PRC-barrel domain-containing protein</fullName>
    </recommendedName>
</protein>
<dbReference type="RefSeq" id="WP_206707088.1">
    <property type="nucleotide sequence ID" value="NZ_CP059066.1"/>
</dbReference>
<dbReference type="NCBIfam" id="TIGR02888">
    <property type="entry name" value="spore_YlmC_YmxH"/>
    <property type="match status" value="1"/>
</dbReference>
<evidence type="ECO:0000259" key="1">
    <source>
        <dbReference type="Pfam" id="PF05239"/>
    </source>
</evidence>
<accession>A0A8A0RQF0</accession>
<dbReference type="AlphaFoldDB" id="A0A8A0RQF0"/>
<proteinExistence type="predicted"/>
<dbReference type="EMBL" id="CP059066">
    <property type="protein sequence ID" value="QSQ09749.1"/>
    <property type="molecule type" value="Genomic_DNA"/>
</dbReference>
<name>A0A8A0RQF0_9FIRM</name>
<dbReference type="PANTHER" id="PTHR40061">
    <property type="entry name" value="SPORULATION PROTEIN YLMC-RELATED"/>
    <property type="match status" value="1"/>
</dbReference>
<dbReference type="InterPro" id="IPR011033">
    <property type="entry name" value="PRC_barrel-like_sf"/>
</dbReference>
<feature type="domain" description="PRC-barrel" evidence="1">
    <location>
        <begin position="2"/>
        <end position="76"/>
    </location>
</feature>
<evidence type="ECO:0000313" key="3">
    <source>
        <dbReference type="Proteomes" id="UP000662904"/>
    </source>
</evidence>
<dbReference type="InterPro" id="IPR014238">
    <property type="entry name" value="Spore_YlmC/YmxH"/>
</dbReference>
<dbReference type="Pfam" id="PF05239">
    <property type="entry name" value="PRC"/>
    <property type="match status" value="1"/>
</dbReference>
<evidence type="ECO:0000313" key="2">
    <source>
        <dbReference type="EMBL" id="QSQ09749.1"/>
    </source>
</evidence>
<dbReference type="KEGG" id="kme:H0A61_02129"/>
<dbReference type="SUPFAM" id="SSF50346">
    <property type="entry name" value="PRC-barrel domain"/>
    <property type="match status" value="1"/>
</dbReference>
<dbReference type="Gene3D" id="2.30.30.240">
    <property type="entry name" value="PRC-barrel domain"/>
    <property type="match status" value="1"/>
</dbReference>
<dbReference type="PANTHER" id="PTHR40061:SF1">
    <property type="entry name" value="SPORULATION PROTEIN YLMC-RELATED"/>
    <property type="match status" value="1"/>
</dbReference>
<organism evidence="2 3">
    <name type="scientific">Koleobacter methoxysyntrophicus</name>
    <dbReference type="NCBI Taxonomy" id="2751313"/>
    <lineage>
        <taxon>Bacteria</taxon>
        <taxon>Bacillati</taxon>
        <taxon>Bacillota</taxon>
        <taxon>Clostridia</taxon>
        <taxon>Koleobacterales</taxon>
        <taxon>Koleobacteraceae</taxon>
        <taxon>Koleobacter</taxon>
    </lineage>
</organism>